<keyword evidence="2 6" id="KW-0812">Transmembrane</keyword>
<comment type="caution">
    <text evidence="8">The sequence shown here is derived from an EMBL/GenBank/DDBJ whole genome shotgun (WGS) entry which is preliminary data.</text>
</comment>
<dbReference type="Pfam" id="PF00520">
    <property type="entry name" value="Ion_trans"/>
    <property type="match status" value="1"/>
</dbReference>
<feature type="compositionally biased region" description="Basic and acidic residues" evidence="5">
    <location>
        <begin position="149"/>
        <end position="159"/>
    </location>
</feature>
<accession>A0A812LP53</accession>
<organism evidence="8 9">
    <name type="scientific">Symbiodinium pilosum</name>
    <name type="common">Dinoflagellate</name>
    <dbReference type="NCBI Taxonomy" id="2952"/>
    <lineage>
        <taxon>Eukaryota</taxon>
        <taxon>Sar</taxon>
        <taxon>Alveolata</taxon>
        <taxon>Dinophyceae</taxon>
        <taxon>Suessiales</taxon>
        <taxon>Symbiodiniaceae</taxon>
        <taxon>Symbiodinium</taxon>
    </lineage>
</organism>
<dbReference type="PANTHER" id="PTHR10037">
    <property type="entry name" value="VOLTAGE-GATED CATION CHANNEL CALCIUM AND SODIUM"/>
    <property type="match status" value="1"/>
</dbReference>
<name>A0A812LP53_SYMPI</name>
<dbReference type="GO" id="GO:0005248">
    <property type="term" value="F:voltage-gated sodium channel activity"/>
    <property type="evidence" value="ECO:0007669"/>
    <property type="project" value="TreeGrafter"/>
</dbReference>
<evidence type="ECO:0000256" key="5">
    <source>
        <dbReference type="SAM" id="MobiDB-lite"/>
    </source>
</evidence>
<dbReference type="InterPro" id="IPR043203">
    <property type="entry name" value="VGCC_Ca_Na"/>
</dbReference>
<evidence type="ECO:0000313" key="9">
    <source>
        <dbReference type="Proteomes" id="UP000649617"/>
    </source>
</evidence>
<keyword evidence="9" id="KW-1185">Reference proteome</keyword>
<comment type="subcellular location">
    <subcellularLocation>
        <location evidence="1">Membrane</location>
        <topology evidence="1">Multi-pass membrane protein</topology>
    </subcellularLocation>
</comment>
<evidence type="ECO:0000256" key="1">
    <source>
        <dbReference type="ARBA" id="ARBA00004141"/>
    </source>
</evidence>
<evidence type="ECO:0000256" key="6">
    <source>
        <dbReference type="SAM" id="Phobius"/>
    </source>
</evidence>
<dbReference type="EMBL" id="CAJNIZ010005801">
    <property type="protein sequence ID" value="CAE7244659.1"/>
    <property type="molecule type" value="Genomic_DNA"/>
</dbReference>
<feature type="non-terminal residue" evidence="8">
    <location>
        <position position="1"/>
    </location>
</feature>
<feature type="domain" description="Ion transport" evidence="7">
    <location>
        <begin position="297"/>
        <end position="531"/>
    </location>
</feature>
<dbReference type="Proteomes" id="UP000649617">
    <property type="component" value="Unassembled WGS sequence"/>
</dbReference>
<dbReference type="InterPro" id="IPR005821">
    <property type="entry name" value="Ion_trans_dom"/>
</dbReference>
<gene>
    <name evidence="8" type="primary">CACNA1B</name>
    <name evidence="8" type="ORF">SPIL2461_LOCUS4418</name>
</gene>
<dbReference type="OrthoDB" id="431720at2759"/>
<keyword evidence="4 6" id="KW-0472">Membrane</keyword>
<feature type="transmembrane region" description="Helical" evidence="6">
    <location>
        <begin position="514"/>
        <end position="534"/>
    </location>
</feature>
<feature type="region of interest" description="Disordered" evidence="5">
    <location>
        <begin position="115"/>
        <end position="222"/>
    </location>
</feature>
<dbReference type="PANTHER" id="PTHR10037:SF62">
    <property type="entry name" value="SODIUM CHANNEL PROTEIN 60E"/>
    <property type="match status" value="1"/>
</dbReference>
<dbReference type="AlphaFoldDB" id="A0A812LP53"/>
<evidence type="ECO:0000313" key="8">
    <source>
        <dbReference type="EMBL" id="CAE7244659.1"/>
    </source>
</evidence>
<feature type="transmembrane region" description="Helical" evidence="6">
    <location>
        <begin position="365"/>
        <end position="384"/>
    </location>
</feature>
<feature type="transmembrane region" description="Helical" evidence="6">
    <location>
        <begin position="297"/>
        <end position="317"/>
    </location>
</feature>
<evidence type="ECO:0000256" key="3">
    <source>
        <dbReference type="ARBA" id="ARBA00022989"/>
    </source>
</evidence>
<feature type="non-terminal residue" evidence="8">
    <location>
        <position position="702"/>
    </location>
</feature>
<evidence type="ECO:0000259" key="7">
    <source>
        <dbReference type="Pfam" id="PF00520"/>
    </source>
</evidence>
<evidence type="ECO:0000256" key="4">
    <source>
        <dbReference type="ARBA" id="ARBA00023136"/>
    </source>
</evidence>
<keyword evidence="3 6" id="KW-1133">Transmembrane helix</keyword>
<dbReference type="GO" id="GO:0001518">
    <property type="term" value="C:voltage-gated sodium channel complex"/>
    <property type="evidence" value="ECO:0007669"/>
    <property type="project" value="TreeGrafter"/>
</dbReference>
<feature type="transmembrane region" description="Helical" evidence="6">
    <location>
        <begin position="475"/>
        <end position="494"/>
    </location>
</feature>
<protein>
    <submittedName>
        <fullName evidence="8">CACNA1B protein</fullName>
    </submittedName>
</protein>
<dbReference type="InterPro" id="IPR027359">
    <property type="entry name" value="Volt_channel_dom_sf"/>
</dbReference>
<dbReference type="Gene3D" id="1.10.287.70">
    <property type="match status" value="1"/>
</dbReference>
<feature type="transmembrane region" description="Helical" evidence="6">
    <location>
        <begin position="433"/>
        <end position="454"/>
    </location>
</feature>
<feature type="transmembrane region" description="Helical" evidence="6">
    <location>
        <begin position="338"/>
        <end position="359"/>
    </location>
</feature>
<dbReference type="SUPFAM" id="SSF81324">
    <property type="entry name" value="Voltage-gated potassium channels"/>
    <property type="match status" value="1"/>
</dbReference>
<sequence length="702" mass="79167">AGIQIGRRLPLAVLIFQHPSKVKENSHLPSLVLVDIKKDFVDQGALFFAMSLADCCAVTVPRPAPASDADVGAAADLLARCQQTSEDLGKLVREEQELLFNLSVQLDRLRCAPRENLPPASRTMQPSSRAPLKDSNNYHPSPVDPGGPGERKTSREVRFGRRSCGPQASEIPSPLMVLPVKPESTVETMRPIQPEQTSSPPRGRNRIRGDWSKGSAASQLPNEGVTNTYSINGISKQPIQLFRNSFAEFVRSNFAVTEQQHTCCSRMIASFMVFCAWLMEQKEPERTGCLARVVGSAYFAFVSTLVILANAVFILYATDYEMQHLSNPTNLQIRSVDACLAGIYVAEVLLKIIVHRLFFFWNSEWRWNLFDFFLVVFAIVENILANGNQDTSVNLGFLRLFRLCKIVKSLRLFRTLKFFSELRLMLDCMIGSLLNVIWCVIMLLFVMYVFALLVQQLLASYLVDDGGRESPEDVQLIYSFFGSVGMTLVTLFQASTSGVDWRDPYNVLAVSGSVLPAAFLFYVAFVFISVWSIITSTFVEKALKLAQPDIDLLVMEQQLQDYEDTQMLAQLFAQMLHTDEDGLQRVGLEEFRHLVENSEFRSYLQTRDVDIKNAETFFKMLVELHGEPTIDAVTFANACVRMKGAATSIDLQTVMYTTHMMNKEQRRAFQFMYSRLKSIESMIRNDGTPAEEHDWPYATPVP</sequence>
<evidence type="ECO:0000256" key="2">
    <source>
        <dbReference type="ARBA" id="ARBA00022692"/>
    </source>
</evidence>
<reference evidence="8" key="1">
    <citation type="submission" date="2021-02" db="EMBL/GenBank/DDBJ databases">
        <authorList>
            <person name="Dougan E. K."/>
            <person name="Rhodes N."/>
            <person name="Thang M."/>
            <person name="Chan C."/>
        </authorList>
    </citation>
    <scope>NUCLEOTIDE SEQUENCE</scope>
</reference>
<dbReference type="Gene3D" id="1.20.120.350">
    <property type="entry name" value="Voltage-gated potassium channels. Chain C"/>
    <property type="match status" value="1"/>
</dbReference>
<proteinExistence type="predicted"/>
<feature type="compositionally biased region" description="Polar residues" evidence="5">
    <location>
        <begin position="122"/>
        <end position="139"/>
    </location>
</feature>